<comment type="caution">
    <text evidence="1">The sequence shown here is derived from an EMBL/GenBank/DDBJ whole genome shotgun (WGS) entry which is preliminary data.</text>
</comment>
<gene>
    <name evidence="1" type="ORF">HMPREF1124_0131</name>
</gene>
<dbReference type="Proteomes" id="UP000003399">
    <property type="component" value="Unassembled WGS sequence"/>
</dbReference>
<dbReference type="PATRIC" id="fig|997830.4.peg.1104"/>
<protein>
    <submittedName>
        <fullName evidence="1">Uncharacterized protein</fullName>
    </submittedName>
</protein>
<proteinExistence type="predicted"/>
<name>F9PE68_9STRE</name>
<sequence>MEFNEINKMLELARETRKKIRKIFGERVDTITGYDYADEPDHQTFKLDFEAYDYFAIEFDYENDLCEFFIVLTKEVKLSLTKEPAVYSQITDWNSYLKGIKDELELRIPDKFLKAKGWL</sequence>
<accession>F9PE68</accession>
<dbReference type="EMBL" id="AFUQ01000008">
    <property type="protein sequence ID" value="EGV13149.1"/>
    <property type="molecule type" value="Genomic_DNA"/>
</dbReference>
<evidence type="ECO:0000313" key="1">
    <source>
        <dbReference type="EMBL" id="EGV13149.1"/>
    </source>
</evidence>
<organism evidence="1 2">
    <name type="scientific">Streptococcus infantis X</name>
    <dbReference type="NCBI Taxonomy" id="997830"/>
    <lineage>
        <taxon>Bacteria</taxon>
        <taxon>Bacillati</taxon>
        <taxon>Bacillota</taxon>
        <taxon>Bacilli</taxon>
        <taxon>Lactobacillales</taxon>
        <taxon>Streptococcaceae</taxon>
        <taxon>Streptococcus</taxon>
    </lineage>
</organism>
<evidence type="ECO:0000313" key="2">
    <source>
        <dbReference type="Proteomes" id="UP000003399"/>
    </source>
</evidence>
<dbReference type="AlphaFoldDB" id="F9PE68"/>
<reference evidence="1 2" key="1">
    <citation type="submission" date="2011-07" db="EMBL/GenBank/DDBJ databases">
        <authorList>
            <person name="Harkins D.M."/>
            <person name="Madupu R."/>
            <person name="Durkin A.S."/>
            <person name="Torralba M."/>
            <person name="Methe B."/>
            <person name="Sutton G.G."/>
            <person name="Nelson K.E."/>
        </authorList>
    </citation>
    <scope>NUCLEOTIDE SEQUENCE [LARGE SCALE GENOMIC DNA]</scope>
    <source>
        <strain evidence="1 2">X</strain>
    </source>
</reference>